<gene>
    <name evidence="3" type="ORF">RDB_LOCUS58355</name>
</gene>
<protein>
    <recommendedName>
        <fullName evidence="5">Transmembrane protein</fullName>
    </recommendedName>
</protein>
<keyword evidence="2" id="KW-0472">Membrane</keyword>
<feature type="transmembrane region" description="Helical" evidence="2">
    <location>
        <begin position="297"/>
        <end position="318"/>
    </location>
</feature>
<dbReference type="InterPro" id="IPR021369">
    <property type="entry name" value="DUF2985"/>
</dbReference>
<feature type="region of interest" description="Disordered" evidence="1">
    <location>
        <begin position="624"/>
        <end position="682"/>
    </location>
</feature>
<dbReference type="AlphaFoldDB" id="A0A8H3GC00"/>
<keyword evidence="2" id="KW-0812">Transmembrane</keyword>
<feature type="compositionally biased region" description="Low complexity" evidence="1">
    <location>
        <begin position="111"/>
        <end position="125"/>
    </location>
</feature>
<dbReference type="Proteomes" id="UP000663888">
    <property type="component" value="Unassembled WGS sequence"/>
</dbReference>
<feature type="compositionally biased region" description="Polar residues" evidence="1">
    <location>
        <begin position="66"/>
        <end position="77"/>
    </location>
</feature>
<keyword evidence="2" id="KW-1133">Transmembrane helix</keyword>
<evidence type="ECO:0000256" key="1">
    <source>
        <dbReference type="SAM" id="MobiDB-lite"/>
    </source>
</evidence>
<dbReference type="EMBL" id="CAJMWX010001030">
    <property type="protein sequence ID" value="CAE6445975.1"/>
    <property type="molecule type" value="Genomic_DNA"/>
</dbReference>
<feature type="region of interest" description="Disordered" evidence="1">
    <location>
        <begin position="10"/>
        <end position="157"/>
    </location>
</feature>
<feature type="transmembrane region" description="Helical" evidence="2">
    <location>
        <begin position="441"/>
        <end position="465"/>
    </location>
</feature>
<accession>A0A8H3GC00</accession>
<feature type="compositionally biased region" description="Polar residues" evidence="1">
    <location>
        <begin position="13"/>
        <end position="22"/>
    </location>
</feature>
<feature type="transmembrane region" description="Helical" evidence="2">
    <location>
        <begin position="471"/>
        <end position="494"/>
    </location>
</feature>
<name>A0A8H3GC00_9AGAM</name>
<evidence type="ECO:0008006" key="5">
    <source>
        <dbReference type="Google" id="ProtNLM"/>
    </source>
</evidence>
<comment type="caution">
    <text evidence="3">The sequence shown here is derived from an EMBL/GenBank/DDBJ whole genome shotgun (WGS) entry which is preliminary data.</text>
</comment>
<dbReference type="PANTHER" id="PTHR35872:SF2">
    <property type="entry name" value="INTEGRAL MEMBRANE PROTEIN (AFU_ORTHOLOGUE AFUA_5G07110)"/>
    <property type="match status" value="1"/>
</dbReference>
<evidence type="ECO:0000313" key="4">
    <source>
        <dbReference type="Proteomes" id="UP000663888"/>
    </source>
</evidence>
<dbReference type="PANTHER" id="PTHR35872">
    <property type="entry name" value="INTEGRAL MEMBRANE PROTEIN (AFU_ORTHOLOGUE AFUA_5G07110)"/>
    <property type="match status" value="1"/>
</dbReference>
<evidence type="ECO:0000256" key="2">
    <source>
        <dbReference type="SAM" id="Phobius"/>
    </source>
</evidence>
<proteinExistence type="predicted"/>
<sequence length="682" mass="74654">MERIRLALDRAQAATQRRQSSVVIEPSSPSMPSVRVRRTDAEYAALPEGTTRSGERPRKRGLTGLFQRTQSPEQLPTDSDHRTQGRARALTSESQRAAARPTSVVHQYCTQGRRGSVSRSRQNSRPLEEVLGPASPVDATKDKTKSPRIRPGSVLSHGQEGVPLDLVMEPEDMRGVVGSALSLRSGEGVPPGSTLTEPEQHHHDDVVEHLSVIDNHISTVSNLSNVSNTIIIPNLPIYNRRPVVTLPTLVEDEATAEKGKAPKDNLDRHVEDVLTNRRKIRRALTGFWEYITTPMGFISFVYGFLCAFWGAAIVIFLAKIINLHNEDRQGFWVEVSSQIENALFTVTGVGLIPWRVIDTYRIAKIWHYRQVTRRLRRNAQLPALVDGNDLPDPIYNPNYVRVLSARQQEDLHYQQQKFMASQTWYRPHETETHKAFPIKTALFICLYIDFNSVFQCMLCGCMWSMNRFERPAWTTGTLIPASFLCGIAAGVLIWRGGNQTKKVKEVEQRLREALDMESRGIGIAGYTSAHDQPTGEEFAVIARPAEAPTSDHMPASPSGVGGTLGTAGSVGNAALNAVPTPIGQAANRDPAVSVPAAPQPIVSGIAPHPGMVDHPTGAVSVRSLSSEDGTMEDDGKMAESANSLGKRPEGGDTSENGGGTSTAPVTPVVGVDKLPLLNQERR</sequence>
<dbReference type="Pfam" id="PF11204">
    <property type="entry name" value="DUF2985"/>
    <property type="match status" value="1"/>
</dbReference>
<evidence type="ECO:0000313" key="3">
    <source>
        <dbReference type="EMBL" id="CAE6445975.1"/>
    </source>
</evidence>
<organism evidence="3 4">
    <name type="scientific">Rhizoctonia solani</name>
    <dbReference type="NCBI Taxonomy" id="456999"/>
    <lineage>
        <taxon>Eukaryota</taxon>
        <taxon>Fungi</taxon>
        <taxon>Dikarya</taxon>
        <taxon>Basidiomycota</taxon>
        <taxon>Agaricomycotina</taxon>
        <taxon>Agaricomycetes</taxon>
        <taxon>Cantharellales</taxon>
        <taxon>Ceratobasidiaceae</taxon>
        <taxon>Rhizoctonia</taxon>
    </lineage>
</organism>
<reference evidence="3" key="1">
    <citation type="submission" date="2021-01" db="EMBL/GenBank/DDBJ databases">
        <authorList>
            <person name="Kaushik A."/>
        </authorList>
    </citation>
    <scope>NUCLEOTIDE SEQUENCE</scope>
    <source>
        <strain evidence="3">AG4-R118</strain>
    </source>
</reference>